<protein>
    <submittedName>
        <fullName evidence="4">DUF3387 domain-containing protein</fullName>
    </submittedName>
</protein>
<proteinExistence type="predicted"/>
<dbReference type="EMBL" id="DQFB01000004">
    <property type="protein sequence ID" value="HCQ40700.1"/>
    <property type="molecule type" value="Genomic_DNA"/>
</dbReference>
<feature type="coiled-coil region" evidence="2">
    <location>
        <begin position="149"/>
        <end position="176"/>
    </location>
</feature>
<evidence type="ECO:0000256" key="2">
    <source>
        <dbReference type="SAM" id="Coils"/>
    </source>
</evidence>
<dbReference type="PANTHER" id="PTHR30195:SF15">
    <property type="entry name" value="TYPE I RESTRICTION ENZYME HINDI ENDONUCLEASE SUBUNIT"/>
    <property type="match status" value="1"/>
</dbReference>
<feature type="domain" description="Type I restriction enzyme HindI endonuclease subunit-like C-terminal" evidence="3">
    <location>
        <begin position="24"/>
        <end position="272"/>
    </location>
</feature>
<dbReference type="Pfam" id="PF11867">
    <property type="entry name" value="T1RH-like_C"/>
    <property type="match status" value="1"/>
</dbReference>
<evidence type="ECO:0000256" key="1">
    <source>
        <dbReference type="ARBA" id="ARBA00022747"/>
    </source>
</evidence>
<dbReference type="Proteomes" id="UP000262056">
    <property type="component" value="Unassembled WGS sequence"/>
</dbReference>
<gene>
    <name evidence="4" type="ORF">DIU24_03255</name>
</gene>
<name>A0A656PPG8_UNCKA</name>
<dbReference type="InterPro" id="IPR021810">
    <property type="entry name" value="T1RH-like_C"/>
</dbReference>
<organism evidence="4 5">
    <name type="scientific">candidate division WWE3 bacterium</name>
    <dbReference type="NCBI Taxonomy" id="2053526"/>
    <lineage>
        <taxon>Bacteria</taxon>
        <taxon>Katanobacteria</taxon>
    </lineage>
</organism>
<dbReference type="InterPro" id="IPR051268">
    <property type="entry name" value="Type-I_R_enzyme_R_subunit"/>
</dbReference>
<evidence type="ECO:0000313" key="4">
    <source>
        <dbReference type="EMBL" id="HCQ40700.1"/>
    </source>
</evidence>
<dbReference type="AlphaFoldDB" id="A0A656PPG8"/>
<evidence type="ECO:0000259" key="3">
    <source>
        <dbReference type="Pfam" id="PF11867"/>
    </source>
</evidence>
<reference evidence="4 5" key="1">
    <citation type="journal article" date="2018" name="Nat. Biotechnol.">
        <title>A standardized bacterial taxonomy based on genome phylogeny substantially revises the tree of life.</title>
        <authorList>
            <person name="Parks D.H."/>
            <person name="Chuvochina M."/>
            <person name="Waite D.W."/>
            <person name="Rinke C."/>
            <person name="Skarshewski A."/>
            <person name="Chaumeil P.A."/>
            <person name="Hugenholtz P."/>
        </authorList>
    </citation>
    <scope>NUCLEOTIDE SEQUENCE [LARGE SCALE GENOMIC DNA]</scope>
    <source>
        <strain evidence="4">UBA12021</strain>
    </source>
</reference>
<keyword evidence="1" id="KW-0680">Restriction system</keyword>
<keyword evidence="2" id="KW-0175">Coiled coil</keyword>
<accession>A0A656PPG8</accession>
<evidence type="ECO:0000313" key="5">
    <source>
        <dbReference type="Proteomes" id="UP000262056"/>
    </source>
</evidence>
<sequence length="272" mass="31470">MHTLWLPSWVHLRKKTTDFLEPFGVDIKVLLEAPTEQKLLLIDKYANAVLKEPKNKKDFLNLSSDLQTAYRAVLPDPSAEDYYHEVTAVRVIASRIRDVGLQSIDVSPVKKDLEDLLDKSIQTGEHMLPQIQKLKDLSKLNADALFKFFNKLENKNLQVEGMLAEVEEKIAEMMKRNKQRAGFMDRLTSLLDEYNSGAHDINKIFEELVELANALTEEEQRAVKESLNEEELAIFDILLKENINPKEREEVKKTATELIEKLKQEKLVLDWR</sequence>
<dbReference type="PANTHER" id="PTHR30195">
    <property type="entry name" value="TYPE I SITE-SPECIFIC DEOXYRIBONUCLEASE PROTEIN SUBUNIT M AND R"/>
    <property type="match status" value="1"/>
</dbReference>
<dbReference type="GO" id="GO:0009307">
    <property type="term" value="P:DNA restriction-modification system"/>
    <property type="evidence" value="ECO:0007669"/>
    <property type="project" value="UniProtKB-KW"/>
</dbReference>
<comment type="caution">
    <text evidence="4">The sequence shown here is derived from an EMBL/GenBank/DDBJ whole genome shotgun (WGS) entry which is preliminary data.</text>
</comment>